<gene>
    <name evidence="5" type="ordered locus">Calni_0688</name>
</gene>
<dbReference type="InterPro" id="IPR027417">
    <property type="entry name" value="P-loop_NTPase"/>
</dbReference>
<dbReference type="InterPro" id="IPR017871">
    <property type="entry name" value="ABC_transporter-like_CS"/>
</dbReference>
<evidence type="ECO:0000256" key="2">
    <source>
        <dbReference type="ARBA" id="ARBA00022741"/>
    </source>
</evidence>
<evidence type="ECO:0000256" key="1">
    <source>
        <dbReference type="ARBA" id="ARBA00022448"/>
    </source>
</evidence>
<dbReference type="PROSITE" id="PS50893">
    <property type="entry name" value="ABC_TRANSPORTER_2"/>
    <property type="match status" value="1"/>
</dbReference>
<dbReference type="GO" id="GO:0005524">
    <property type="term" value="F:ATP binding"/>
    <property type="evidence" value="ECO:0007669"/>
    <property type="project" value="UniProtKB-KW"/>
</dbReference>
<dbReference type="InterPro" id="IPR003439">
    <property type="entry name" value="ABC_transporter-like_ATP-bd"/>
</dbReference>
<feature type="domain" description="ABC transporter" evidence="4">
    <location>
        <begin position="1"/>
        <end position="234"/>
    </location>
</feature>
<dbReference type="Proteomes" id="UP000007039">
    <property type="component" value="Chromosome"/>
</dbReference>
<dbReference type="SMART" id="SM00382">
    <property type="entry name" value="AAA"/>
    <property type="match status" value="1"/>
</dbReference>
<accession>E4TG49</accession>
<proteinExistence type="predicted"/>
<sequence length="266" mass="30484">MIKISVTKHYKQKLRSFTLDVDLELDVSDFTAIYGPSGSGKTTLLRILAGFTTPDKGFISVNGDVWFDSDRNINIPIQKRNIGFVFQDYALFPNMTVKENIKYAIGKNYDEKMIDYFLDMVNLKDLKNSYPDSLSGGQKQRVAIVRAIIRNPKILIMDEPFTALDKNIAEKIQDELLHIHRLLKLKTFIVSHDVKQIFKLCNKCIIIEEGKIKSHGKPSETFNLEPSKLIATADNKKFFLENTIISHDNLEQVDENTFIARIVIKK</sequence>
<dbReference type="PANTHER" id="PTHR42781:SF4">
    <property type="entry name" value="SPERMIDINE_PUTRESCINE IMPORT ATP-BINDING PROTEIN POTA"/>
    <property type="match status" value="1"/>
</dbReference>
<dbReference type="RefSeq" id="WP_013450812.1">
    <property type="nucleotide sequence ID" value="NC_014758.1"/>
</dbReference>
<dbReference type="PANTHER" id="PTHR42781">
    <property type="entry name" value="SPERMIDINE/PUTRESCINE IMPORT ATP-BINDING PROTEIN POTA"/>
    <property type="match status" value="1"/>
</dbReference>
<dbReference type="EMBL" id="CP002347">
    <property type="protein sequence ID" value="ADR18599.1"/>
    <property type="molecule type" value="Genomic_DNA"/>
</dbReference>
<dbReference type="HOGENOM" id="CLU_000604_1_22_0"/>
<reference evidence="5 6" key="2">
    <citation type="journal article" date="2011" name="Stand. Genomic Sci.">
        <title>Complete genome sequence of Calditerrivibrio nitroreducens type strain (Yu37-1).</title>
        <authorList>
            <person name="Pitluck S."/>
            <person name="Sikorski J."/>
            <person name="Zeytun A."/>
            <person name="Lapidus A."/>
            <person name="Nolan M."/>
            <person name="Lucas S."/>
            <person name="Hammon N."/>
            <person name="Deshpande S."/>
            <person name="Cheng J.F."/>
            <person name="Tapia R."/>
            <person name="Han C."/>
            <person name="Goodwin L."/>
            <person name="Liolios K."/>
            <person name="Pagani I."/>
            <person name="Ivanova N."/>
            <person name="Mavromatis K."/>
            <person name="Pati A."/>
            <person name="Chen A."/>
            <person name="Palaniappan K."/>
            <person name="Hauser L."/>
            <person name="Chang Y.J."/>
            <person name="Jeffries C.D."/>
            <person name="Detter J.C."/>
            <person name="Brambilla E."/>
            <person name="Djao O.D."/>
            <person name="Rohde M."/>
            <person name="Spring S."/>
            <person name="Goker M."/>
            <person name="Woyke T."/>
            <person name="Bristow J."/>
            <person name="Eisen J.A."/>
            <person name="Markowitz V."/>
            <person name="Hugenholtz P."/>
            <person name="Kyrpides N.C."/>
            <person name="Klenk H.P."/>
            <person name="Land M."/>
        </authorList>
    </citation>
    <scope>NUCLEOTIDE SEQUENCE [LARGE SCALE GENOMIC DNA]</scope>
    <source>
        <strain evidence="6">DSM 19672 / NBRC 101217 / Yu37-1</strain>
    </source>
</reference>
<dbReference type="OrthoDB" id="9802264at2"/>
<dbReference type="InterPro" id="IPR050093">
    <property type="entry name" value="ABC_SmlMolc_Importer"/>
</dbReference>
<dbReference type="eggNOG" id="COG3842">
    <property type="taxonomic scope" value="Bacteria"/>
</dbReference>
<dbReference type="SUPFAM" id="SSF52540">
    <property type="entry name" value="P-loop containing nucleoside triphosphate hydrolases"/>
    <property type="match status" value="1"/>
</dbReference>
<reference key="1">
    <citation type="submission" date="2010-11" db="EMBL/GenBank/DDBJ databases">
        <title>The complete genome of chromosome of Calditerrivibrio nitroreducens DSM 19672.</title>
        <authorList>
            <consortium name="US DOE Joint Genome Institute (JGI-PGF)"/>
            <person name="Lucas S."/>
            <person name="Copeland A."/>
            <person name="Lapidus A."/>
            <person name="Bruce D."/>
            <person name="Goodwin L."/>
            <person name="Pitluck S."/>
            <person name="Kyrpides N."/>
            <person name="Mavromatis K."/>
            <person name="Ivanova N."/>
            <person name="Mikhailova N."/>
            <person name="Zeytun A."/>
            <person name="Brettin T."/>
            <person name="Detter J.C."/>
            <person name="Tapia R."/>
            <person name="Han C."/>
            <person name="Land M."/>
            <person name="Hauser L."/>
            <person name="Markowitz V."/>
            <person name="Cheng J.-F."/>
            <person name="Hugenholtz P."/>
            <person name="Woyke T."/>
            <person name="Wu D."/>
            <person name="Spring S."/>
            <person name="Schroeder M."/>
            <person name="Brambilla E."/>
            <person name="Klenk H.-P."/>
            <person name="Eisen J.A."/>
        </authorList>
    </citation>
    <scope>NUCLEOTIDE SEQUENCE [LARGE SCALE GENOMIC DNA]</scope>
    <source>
        <strain>DSM 19672</strain>
    </source>
</reference>
<name>E4TG49_CALNY</name>
<evidence type="ECO:0000256" key="3">
    <source>
        <dbReference type="ARBA" id="ARBA00022840"/>
    </source>
</evidence>
<dbReference type="Pfam" id="PF00005">
    <property type="entry name" value="ABC_tran"/>
    <property type="match status" value="1"/>
</dbReference>
<evidence type="ECO:0000313" key="5">
    <source>
        <dbReference type="EMBL" id="ADR18599.1"/>
    </source>
</evidence>
<keyword evidence="6" id="KW-1185">Reference proteome</keyword>
<protein>
    <submittedName>
        <fullName evidence="5">ABC transporter related protein</fullName>
    </submittedName>
</protein>
<organism evidence="5 6">
    <name type="scientific">Calditerrivibrio nitroreducens (strain DSM 19672 / NBRC 101217 / Yu37-1)</name>
    <dbReference type="NCBI Taxonomy" id="768670"/>
    <lineage>
        <taxon>Bacteria</taxon>
        <taxon>Pseudomonadati</taxon>
        <taxon>Deferribacterota</taxon>
        <taxon>Deferribacteres</taxon>
        <taxon>Deferribacterales</taxon>
        <taxon>Calditerrivibrionaceae</taxon>
    </lineage>
</organism>
<dbReference type="PROSITE" id="PS00211">
    <property type="entry name" value="ABC_TRANSPORTER_1"/>
    <property type="match status" value="1"/>
</dbReference>
<evidence type="ECO:0000313" key="6">
    <source>
        <dbReference type="Proteomes" id="UP000007039"/>
    </source>
</evidence>
<evidence type="ECO:0000259" key="4">
    <source>
        <dbReference type="PROSITE" id="PS50893"/>
    </source>
</evidence>
<keyword evidence="2" id="KW-0547">Nucleotide-binding</keyword>
<keyword evidence="3" id="KW-0067">ATP-binding</keyword>
<dbReference type="GO" id="GO:0016887">
    <property type="term" value="F:ATP hydrolysis activity"/>
    <property type="evidence" value="ECO:0007669"/>
    <property type="project" value="InterPro"/>
</dbReference>
<keyword evidence="1" id="KW-0813">Transport</keyword>
<dbReference type="KEGG" id="cni:Calni_0688"/>
<dbReference type="STRING" id="768670.Calni_0688"/>
<dbReference type="Gene3D" id="3.40.50.300">
    <property type="entry name" value="P-loop containing nucleotide triphosphate hydrolases"/>
    <property type="match status" value="1"/>
</dbReference>
<dbReference type="AlphaFoldDB" id="E4TG49"/>
<dbReference type="InterPro" id="IPR003593">
    <property type="entry name" value="AAA+_ATPase"/>
</dbReference>